<dbReference type="PANTHER" id="PTHR37829:SF3">
    <property type="entry name" value="PROTEIN JAYE-RELATED"/>
    <property type="match status" value="1"/>
</dbReference>
<dbReference type="PATRIC" id="fig|931276.5.peg.742"/>
<dbReference type="InterPro" id="IPR058530">
    <property type="entry name" value="Baseplate_J-like_C"/>
</dbReference>
<dbReference type="InterPro" id="IPR058531">
    <property type="entry name" value="Baseplate_J_M"/>
</dbReference>
<reference evidence="4 5" key="1">
    <citation type="submission" date="2013-02" db="EMBL/GenBank/DDBJ databases">
        <title>Genome sequence of Clostridium saccharoperbutylacetonicum N1-4(HMT).</title>
        <authorList>
            <person name="Poehlein A."/>
            <person name="Daniel R."/>
        </authorList>
    </citation>
    <scope>NUCLEOTIDE SEQUENCE [LARGE SCALE GENOMIC DNA]</scope>
    <source>
        <strain evidence="5">N1-4(HMT)</strain>
    </source>
</reference>
<protein>
    <submittedName>
        <fullName evidence="4">Phage Mu protein-like protein gp47</fullName>
    </submittedName>
</protein>
<proteinExistence type="inferred from homology"/>
<dbReference type="RefSeq" id="WP_015390891.1">
    <property type="nucleotide sequence ID" value="NC_020291.1"/>
</dbReference>
<feature type="domain" description="Baseplate J-like central" evidence="2">
    <location>
        <begin position="183"/>
        <end position="253"/>
    </location>
</feature>
<dbReference type="Pfam" id="PF26078">
    <property type="entry name" value="Baseplate_J_M"/>
    <property type="match status" value="1"/>
</dbReference>
<dbReference type="HOGENOM" id="CLU_039609_0_1_9"/>
<dbReference type="EMBL" id="CP004121">
    <property type="protein sequence ID" value="AGF54565.1"/>
    <property type="molecule type" value="Genomic_DNA"/>
</dbReference>
<feature type="domain" description="Baseplate J-like C-terminal" evidence="3">
    <location>
        <begin position="261"/>
        <end position="340"/>
    </location>
</feature>
<evidence type="ECO:0000259" key="3">
    <source>
        <dbReference type="Pfam" id="PF26079"/>
    </source>
</evidence>
<dbReference type="OrthoDB" id="2554267at2"/>
<organism evidence="4 5">
    <name type="scientific">Clostridium saccharoperbutylacetonicum N1-4(HMT)</name>
    <dbReference type="NCBI Taxonomy" id="931276"/>
    <lineage>
        <taxon>Bacteria</taxon>
        <taxon>Bacillati</taxon>
        <taxon>Bacillota</taxon>
        <taxon>Clostridia</taxon>
        <taxon>Eubacteriales</taxon>
        <taxon>Clostridiaceae</taxon>
        <taxon>Clostridium</taxon>
    </lineage>
</organism>
<evidence type="ECO:0000259" key="2">
    <source>
        <dbReference type="Pfam" id="PF26078"/>
    </source>
</evidence>
<dbReference type="KEGG" id="csr:Cspa_c07880"/>
<name>M1LNZ5_9CLOT</name>
<gene>
    <name evidence="4" type="ORF">Cspa_c07880</name>
</gene>
<evidence type="ECO:0000313" key="5">
    <source>
        <dbReference type="Proteomes" id="UP000011728"/>
    </source>
</evidence>
<dbReference type="Pfam" id="PF26079">
    <property type="entry name" value="Baseplate_J_C"/>
    <property type="match status" value="1"/>
</dbReference>
<dbReference type="AlphaFoldDB" id="M1LNZ5"/>
<sequence>MFEVKEEDILNRMLESIPKDIDKRKDSSLIYNALAPAAQEVAKIRSDMDRFLSYSFASKDMPEEYLDLKAMEYGLTRKPATYAVKLGIFTDADGNLMDIPLNSRFSIDKINYEAIEKIEKGKYKMKCETLGAAGNYPTGALLPIEYVEELGTAKLTESLEPGIEVEDNEKLFDRLMLKIKTPATSGNKYHYLNWALAVYGVGAAKVFPVANGPGTVKVVIADSDKKAASGELVEKAAAYIEELRPIGATVTVTSAIEKMLKITANITIVDGLNLGNVKGEFDGLITAYLKEVAFEASSISIAKIGNILLNTTGVLDYQDLKVNGLTSNIVLADEEIPVLEITELGVV</sequence>
<dbReference type="STRING" id="36745.CLSAP_08260"/>
<dbReference type="InterPro" id="IPR052399">
    <property type="entry name" value="Phage_Baseplate_Assmbl_Protein"/>
</dbReference>
<evidence type="ECO:0000313" key="4">
    <source>
        <dbReference type="EMBL" id="AGF54565.1"/>
    </source>
</evidence>
<dbReference type="Proteomes" id="UP000011728">
    <property type="component" value="Chromosome"/>
</dbReference>
<comment type="similarity">
    <text evidence="1">Belongs to the Mu gp47/PBSX XkdT family.</text>
</comment>
<dbReference type="PANTHER" id="PTHR37829">
    <property type="entry name" value="PHAGE-LIKE ELEMENT PBSX PROTEIN XKDT"/>
    <property type="match status" value="1"/>
</dbReference>
<dbReference type="eggNOG" id="COG3299">
    <property type="taxonomic scope" value="Bacteria"/>
</dbReference>
<keyword evidence="5" id="KW-1185">Reference proteome</keyword>
<evidence type="ECO:0000256" key="1">
    <source>
        <dbReference type="ARBA" id="ARBA00038087"/>
    </source>
</evidence>
<accession>M1LNZ5</accession>